<dbReference type="EMBL" id="CP119311">
    <property type="protein sequence ID" value="WEK34156.1"/>
    <property type="molecule type" value="Genomic_DNA"/>
</dbReference>
<evidence type="ECO:0000313" key="1">
    <source>
        <dbReference type="EMBL" id="WEK34156.1"/>
    </source>
</evidence>
<gene>
    <name evidence="1" type="ORF">P0Y53_16835</name>
</gene>
<dbReference type="Pfam" id="PF00756">
    <property type="entry name" value="Esterase"/>
    <property type="match status" value="1"/>
</dbReference>
<dbReference type="Gene3D" id="3.40.50.1820">
    <property type="entry name" value="alpha/beta hydrolase"/>
    <property type="match status" value="1"/>
</dbReference>
<reference evidence="1" key="1">
    <citation type="submission" date="2023-03" db="EMBL/GenBank/DDBJ databases">
        <title>Andean soil-derived lignocellulolytic bacterial consortium as a source of novel taxa and putative plastic-active enzymes.</title>
        <authorList>
            <person name="Diaz-Garcia L."/>
            <person name="Chuvochina M."/>
            <person name="Feuerriegel G."/>
            <person name="Bunk B."/>
            <person name="Sproer C."/>
            <person name="Streit W.R."/>
            <person name="Rodriguez L.M."/>
            <person name="Overmann J."/>
            <person name="Jimenez D.J."/>
        </authorList>
    </citation>
    <scope>NUCLEOTIDE SEQUENCE</scope>
    <source>
        <strain evidence="1">MAG 7</strain>
    </source>
</reference>
<protein>
    <submittedName>
        <fullName evidence="1">Alpha/beta hydrolase-fold protein</fullName>
    </submittedName>
</protein>
<dbReference type="SUPFAM" id="SSF53474">
    <property type="entry name" value="alpha/beta-Hydrolases"/>
    <property type="match status" value="1"/>
</dbReference>
<dbReference type="InterPro" id="IPR050583">
    <property type="entry name" value="Mycobacterial_A85_antigen"/>
</dbReference>
<dbReference type="AlphaFoldDB" id="A0AAJ5WNW2"/>
<dbReference type="InterPro" id="IPR000801">
    <property type="entry name" value="Esterase-like"/>
</dbReference>
<accession>A0AAJ5WNW2</accession>
<dbReference type="PANTHER" id="PTHR48098">
    <property type="entry name" value="ENTEROCHELIN ESTERASE-RELATED"/>
    <property type="match status" value="1"/>
</dbReference>
<keyword evidence="1" id="KW-0378">Hydrolase</keyword>
<dbReference type="InterPro" id="IPR029058">
    <property type="entry name" value="AB_hydrolase_fold"/>
</dbReference>
<dbReference type="GO" id="GO:0016787">
    <property type="term" value="F:hydrolase activity"/>
    <property type="evidence" value="ECO:0007669"/>
    <property type="project" value="UniProtKB-KW"/>
</dbReference>
<sequence length="243" mass="28261">MERQLSSWYSPSLNKEMPIATYGHFGFALLLVPTAAADYLEYERFQLIESLRPFIQSGLVKIFSIDSINMESWMNPGITGKHQIIRQQQWNAYVYEEVVPYIRQHTSADTEIITCGASFGALHSANLFFKRPDLFNGCIAMSGVYELTEYTRGYFDEDVYFNSPMHYMPNLTDHTILEQIRQSRHIHLFSGSGAHEDPDSARRFAGILYGKGIHYELDIWGSEWRHDWPTWRAMLPHYLGTRF</sequence>
<evidence type="ECO:0000313" key="2">
    <source>
        <dbReference type="Proteomes" id="UP001220610"/>
    </source>
</evidence>
<dbReference type="Proteomes" id="UP001220610">
    <property type="component" value="Chromosome"/>
</dbReference>
<name>A0AAJ5WNW2_9BACT</name>
<organism evidence="1 2">
    <name type="scientific">Candidatus Pseudobacter hemicellulosilyticus</name>
    <dbReference type="NCBI Taxonomy" id="3121375"/>
    <lineage>
        <taxon>Bacteria</taxon>
        <taxon>Pseudomonadati</taxon>
        <taxon>Bacteroidota</taxon>
        <taxon>Chitinophagia</taxon>
        <taxon>Chitinophagales</taxon>
        <taxon>Chitinophagaceae</taxon>
        <taxon>Pseudobacter</taxon>
    </lineage>
</organism>
<dbReference type="PANTHER" id="PTHR48098:SF3">
    <property type="entry name" value="IRON(III) ENTEROBACTIN ESTERASE"/>
    <property type="match status" value="1"/>
</dbReference>
<proteinExistence type="predicted"/>